<dbReference type="InterPro" id="IPR038595">
    <property type="entry name" value="LOR_sf"/>
</dbReference>
<name>A0A0J0XG40_9TREE</name>
<dbReference type="Gene3D" id="2.40.160.200">
    <property type="entry name" value="LURP1-related"/>
    <property type="match status" value="1"/>
</dbReference>
<evidence type="ECO:0008006" key="4">
    <source>
        <dbReference type="Google" id="ProtNLM"/>
    </source>
</evidence>
<sequence length="202" mass="22092">MSAPVFETNLPPLALFGRHMHTTPATLFVADELFRAGDDYVVKDANGAAILRADAREWSRLEKKVVYDDELQLGEIRDALALHRTVEFVGGAGTPLKVEHRRSEVGGREAAFRVDLGKLTLAVVGDWKAHAVDIVSEDGGLVARVTHDRATLHEGMYVTSQGKTKIGEAAETQYKVEVAPRVDLSLIGIVCICLDMLQQKVC</sequence>
<dbReference type="AlphaFoldDB" id="A0A0J0XG40"/>
<protein>
    <recommendedName>
        <fullName evidence="4">DUF567-domain-containing protein</fullName>
    </recommendedName>
</protein>
<dbReference type="InterPro" id="IPR007612">
    <property type="entry name" value="LOR"/>
</dbReference>
<dbReference type="Proteomes" id="UP000053611">
    <property type="component" value="Unassembled WGS sequence"/>
</dbReference>
<dbReference type="EMBL" id="KQ087243">
    <property type="protein sequence ID" value="KLT40043.1"/>
    <property type="molecule type" value="Genomic_DNA"/>
</dbReference>
<dbReference type="SUPFAM" id="SSF54518">
    <property type="entry name" value="Tubby C-terminal domain-like"/>
    <property type="match status" value="1"/>
</dbReference>
<dbReference type="Pfam" id="PF04525">
    <property type="entry name" value="LOR"/>
    <property type="match status" value="1"/>
</dbReference>
<comment type="similarity">
    <text evidence="1">Belongs to the LOR family.</text>
</comment>
<gene>
    <name evidence="2" type="ORF">CC85DRAFT_287928</name>
</gene>
<keyword evidence="3" id="KW-1185">Reference proteome</keyword>
<organism evidence="2 3">
    <name type="scientific">Cutaneotrichosporon oleaginosum</name>
    <dbReference type="NCBI Taxonomy" id="879819"/>
    <lineage>
        <taxon>Eukaryota</taxon>
        <taxon>Fungi</taxon>
        <taxon>Dikarya</taxon>
        <taxon>Basidiomycota</taxon>
        <taxon>Agaricomycotina</taxon>
        <taxon>Tremellomycetes</taxon>
        <taxon>Trichosporonales</taxon>
        <taxon>Trichosporonaceae</taxon>
        <taxon>Cutaneotrichosporon</taxon>
    </lineage>
</organism>
<proteinExistence type="inferred from homology"/>
<dbReference type="GeneID" id="28984676"/>
<dbReference type="RefSeq" id="XP_018276534.1">
    <property type="nucleotide sequence ID" value="XM_018424073.1"/>
</dbReference>
<dbReference type="InterPro" id="IPR025659">
    <property type="entry name" value="Tubby-like_C"/>
</dbReference>
<evidence type="ECO:0000313" key="2">
    <source>
        <dbReference type="EMBL" id="KLT40043.1"/>
    </source>
</evidence>
<accession>A0A0J0XG40</accession>
<evidence type="ECO:0000313" key="3">
    <source>
        <dbReference type="Proteomes" id="UP000053611"/>
    </source>
</evidence>
<evidence type="ECO:0000256" key="1">
    <source>
        <dbReference type="ARBA" id="ARBA00005437"/>
    </source>
</evidence>
<reference evidence="2 3" key="1">
    <citation type="submission" date="2015-03" db="EMBL/GenBank/DDBJ databases">
        <title>Genomics and transcriptomics of the oil-accumulating basidiomycete yeast T. oleaginosus allow insights into substrate utilization and the diverse evolutionary trajectories of mating systems in fungi.</title>
        <authorList>
            <consortium name="DOE Joint Genome Institute"/>
            <person name="Kourist R."/>
            <person name="Kracht O."/>
            <person name="Bracharz F."/>
            <person name="Lipzen A."/>
            <person name="Nolan M."/>
            <person name="Ohm R."/>
            <person name="Grigoriev I."/>
            <person name="Sun S."/>
            <person name="Heitman J."/>
            <person name="Bruck T."/>
            <person name="Nowrousian M."/>
        </authorList>
    </citation>
    <scope>NUCLEOTIDE SEQUENCE [LARGE SCALE GENOMIC DNA]</scope>
    <source>
        <strain evidence="2 3">IBC0246</strain>
    </source>
</reference>